<proteinExistence type="predicted"/>
<evidence type="ECO:0000313" key="1">
    <source>
        <dbReference type="EMBL" id="SKB99727.1"/>
    </source>
</evidence>
<keyword evidence="1" id="KW-0489">Methyltransferase</keyword>
<evidence type="ECO:0000313" key="2">
    <source>
        <dbReference type="Proteomes" id="UP000191112"/>
    </source>
</evidence>
<dbReference type="GO" id="GO:0032259">
    <property type="term" value="P:methylation"/>
    <property type="evidence" value="ECO:0007669"/>
    <property type="project" value="UniProtKB-KW"/>
</dbReference>
<dbReference type="RefSeq" id="WP_079667492.1">
    <property type="nucleotide sequence ID" value="NZ_FUYZ01000008.1"/>
</dbReference>
<accession>A0A1T5FUF9</accession>
<gene>
    <name evidence="1" type="ORF">SAMN05660477_02284</name>
</gene>
<keyword evidence="2" id="KW-1185">Reference proteome</keyword>
<dbReference type="InterPro" id="IPR029063">
    <property type="entry name" value="SAM-dependent_MTases_sf"/>
</dbReference>
<sequence length="228" mass="26297">MTDLPGLAIKDFYEKKLKSKLYVHDQFGPKVEMPISMYFRDEVEMPELEDVALENCEGRILDVGAGAGSHALALQVKGLDVSALEISPAACEVMESRGVKDVICADFFKFNSEEKFDTILLLMNGIGLCGTIENLKTFLKKSEELLNEDGRLVFDSSDTIYMYEHDILPERYYGEVECAYSYKNLKTDFFKWLYIDQDKLREVAEELGWEMKVLFEDNHYQYLVELKK</sequence>
<keyword evidence="1" id="KW-0808">Transferase</keyword>
<reference evidence="1 2" key="1">
    <citation type="submission" date="2017-02" db="EMBL/GenBank/DDBJ databases">
        <authorList>
            <person name="Peterson S.W."/>
        </authorList>
    </citation>
    <scope>NUCLEOTIDE SEQUENCE [LARGE SCALE GENOMIC DNA]</scope>
    <source>
        <strain evidence="1 2">DSM 22323</strain>
    </source>
</reference>
<protein>
    <submittedName>
        <fullName evidence="1">Methyltransferase domain-containing protein</fullName>
    </submittedName>
</protein>
<dbReference type="SUPFAM" id="SSF53335">
    <property type="entry name" value="S-adenosyl-L-methionine-dependent methyltransferases"/>
    <property type="match status" value="1"/>
</dbReference>
<dbReference type="Gene3D" id="3.40.50.150">
    <property type="entry name" value="Vaccinia Virus protein VP39"/>
    <property type="match status" value="1"/>
</dbReference>
<dbReference type="CDD" id="cd02440">
    <property type="entry name" value="AdoMet_MTases"/>
    <property type="match status" value="1"/>
</dbReference>
<dbReference type="GO" id="GO:0008757">
    <property type="term" value="F:S-adenosylmethionine-dependent methyltransferase activity"/>
    <property type="evidence" value="ECO:0007669"/>
    <property type="project" value="InterPro"/>
</dbReference>
<organism evidence="1 2">
    <name type="scientific">Soonwooa buanensis</name>
    <dbReference type="NCBI Taxonomy" id="619805"/>
    <lineage>
        <taxon>Bacteria</taxon>
        <taxon>Pseudomonadati</taxon>
        <taxon>Bacteroidota</taxon>
        <taxon>Flavobacteriia</taxon>
        <taxon>Flavobacteriales</taxon>
        <taxon>Weeksellaceae</taxon>
        <taxon>Chryseobacterium group</taxon>
        <taxon>Soonwooa</taxon>
    </lineage>
</organism>
<dbReference type="EMBL" id="FUYZ01000008">
    <property type="protein sequence ID" value="SKB99727.1"/>
    <property type="molecule type" value="Genomic_DNA"/>
</dbReference>
<dbReference type="Pfam" id="PF13489">
    <property type="entry name" value="Methyltransf_23"/>
    <property type="match status" value="1"/>
</dbReference>
<dbReference type="STRING" id="619805.SAMN05660477_02284"/>
<dbReference type="OrthoDB" id="1143568at2"/>
<dbReference type="Proteomes" id="UP000191112">
    <property type="component" value="Unassembled WGS sequence"/>
</dbReference>
<dbReference type="AlphaFoldDB" id="A0A1T5FUF9"/>
<name>A0A1T5FUF9_9FLAO</name>